<evidence type="ECO:0000313" key="2">
    <source>
        <dbReference type="Proteomes" id="UP001500957"/>
    </source>
</evidence>
<comment type="caution">
    <text evidence="1">The sequence shown here is derived from an EMBL/GenBank/DDBJ whole genome shotgun (WGS) entry which is preliminary data.</text>
</comment>
<organism evidence="1 2">
    <name type="scientific">Sporichthya brevicatena</name>
    <dbReference type="NCBI Taxonomy" id="171442"/>
    <lineage>
        <taxon>Bacteria</taxon>
        <taxon>Bacillati</taxon>
        <taxon>Actinomycetota</taxon>
        <taxon>Actinomycetes</taxon>
        <taxon>Sporichthyales</taxon>
        <taxon>Sporichthyaceae</taxon>
        <taxon>Sporichthya</taxon>
    </lineage>
</organism>
<protein>
    <submittedName>
        <fullName evidence="1">Uncharacterized protein</fullName>
    </submittedName>
</protein>
<dbReference type="EMBL" id="BAAAHE010000009">
    <property type="protein sequence ID" value="GAA0612866.1"/>
    <property type="molecule type" value="Genomic_DNA"/>
</dbReference>
<dbReference type="RefSeq" id="WP_344602951.1">
    <property type="nucleotide sequence ID" value="NZ_BAAAHE010000009.1"/>
</dbReference>
<proteinExistence type="predicted"/>
<sequence length="358" mass="34883">MSDTLVVDKADEAIAFAGSAVGDLDGLLGGLPDVLGDVVELVEDVVETVVDGVLVNVVGGVLGGGGRLLGGDLLGGDLLDLGSLDGTLSNVLGDLPGTVGGVLNGLGDHLDHTLDVTLDQVTGVTAALGPVLSPVLDPVSDVVEGITSTLGVTDELPARLSALAGIAIVGGDSLLSNLTGLLDSALGLGVGGTVDSTLVTATSAVDEISASLGLDGVTGDLTDVVTVGATEGPTALAATADTSGDATNDLVNGLLADVADTSNLPIGGDLLVGLQGLIHNVGETVDSTVAVVLSDTLVAPAVPAYVDHTTDTVDSVLADPSSLDLGAELDYTLGTVDQLVADTSTALGLHLDLGGLLG</sequence>
<keyword evidence="2" id="KW-1185">Reference proteome</keyword>
<reference evidence="1 2" key="1">
    <citation type="journal article" date="2019" name="Int. J. Syst. Evol. Microbiol.">
        <title>The Global Catalogue of Microorganisms (GCM) 10K type strain sequencing project: providing services to taxonomists for standard genome sequencing and annotation.</title>
        <authorList>
            <consortium name="The Broad Institute Genomics Platform"/>
            <consortium name="The Broad Institute Genome Sequencing Center for Infectious Disease"/>
            <person name="Wu L."/>
            <person name="Ma J."/>
        </authorList>
    </citation>
    <scope>NUCLEOTIDE SEQUENCE [LARGE SCALE GENOMIC DNA]</scope>
    <source>
        <strain evidence="1 2">JCM 10671</strain>
    </source>
</reference>
<gene>
    <name evidence="1" type="ORF">GCM10009547_13510</name>
</gene>
<name>A0ABN1GJL4_9ACTN</name>
<evidence type="ECO:0000313" key="1">
    <source>
        <dbReference type="EMBL" id="GAA0612866.1"/>
    </source>
</evidence>
<dbReference type="Proteomes" id="UP001500957">
    <property type="component" value="Unassembled WGS sequence"/>
</dbReference>
<accession>A0ABN1GJL4</accession>